<feature type="coiled-coil region" evidence="1">
    <location>
        <begin position="24"/>
        <end position="58"/>
    </location>
</feature>
<evidence type="ECO:0000313" key="2">
    <source>
        <dbReference type="EMBL" id="HGV98193.1"/>
    </source>
</evidence>
<protein>
    <submittedName>
        <fullName evidence="2">Uncharacterized protein</fullName>
    </submittedName>
</protein>
<reference evidence="2" key="1">
    <citation type="journal article" date="2020" name="mSystems">
        <title>Genome- and Community-Level Interaction Insights into Carbon Utilization and Element Cycling Functions of Hydrothermarchaeota in Hydrothermal Sediment.</title>
        <authorList>
            <person name="Zhou Z."/>
            <person name="Liu Y."/>
            <person name="Xu W."/>
            <person name="Pan J."/>
            <person name="Luo Z.H."/>
            <person name="Li M."/>
        </authorList>
    </citation>
    <scope>NUCLEOTIDE SEQUENCE [LARGE SCALE GENOMIC DNA]</scope>
    <source>
        <strain evidence="2">SpSt-774</strain>
    </source>
</reference>
<organism evidence="2">
    <name type="scientific">candidate division WOR-3 bacterium</name>
    <dbReference type="NCBI Taxonomy" id="2052148"/>
    <lineage>
        <taxon>Bacteria</taxon>
        <taxon>Bacteria division WOR-3</taxon>
    </lineage>
</organism>
<dbReference type="EMBL" id="DTGZ01000146">
    <property type="protein sequence ID" value="HGV98193.1"/>
    <property type="molecule type" value="Genomic_DNA"/>
</dbReference>
<keyword evidence="1" id="KW-0175">Coiled coil</keyword>
<comment type="caution">
    <text evidence="2">The sequence shown here is derived from an EMBL/GenBank/DDBJ whole genome shotgun (WGS) entry which is preliminary data.</text>
</comment>
<accession>A0A7C4XAN7</accession>
<name>A0A7C4XAN7_UNCW3</name>
<evidence type="ECO:0000256" key="1">
    <source>
        <dbReference type="SAM" id="Coils"/>
    </source>
</evidence>
<sequence length="83" mass="9625">MRIIIIVFLILGYLFGLVYIESELVKTEIRKEVLKKTITELKNEKENLHSQLLSLSHLALIESEAKKKDFVFPQKNDILGIVK</sequence>
<dbReference type="AlphaFoldDB" id="A0A7C4XAN7"/>
<gene>
    <name evidence="2" type="ORF">ENV60_07850</name>
</gene>
<proteinExistence type="predicted"/>